<keyword evidence="3" id="KW-1185">Reference proteome</keyword>
<evidence type="ECO:0000313" key="3">
    <source>
        <dbReference type="Proteomes" id="UP000502041"/>
    </source>
</evidence>
<evidence type="ECO:0000256" key="1">
    <source>
        <dbReference type="SAM" id="MobiDB-lite"/>
    </source>
</evidence>
<reference evidence="2 3" key="1">
    <citation type="submission" date="2020-04" db="EMBL/GenBank/DDBJ databases">
        <title>Complete genome of a Psychrophilic, Marine, Gas Vacuolate Bacterium Polaromonas vacuolata KCTC 22033T.</title>
        <authorList>
            <person name="Hwang K."/>
            <person name="Kim K.M."/>
        </authorList>
    </citation>
    <scope>NUCLEOTIDE SEQUENCE [LARGE SCALE GENOMIC DNA]</scope>
    <source>
        <strain evidence="2 3">KCTC 22033</strain>
    </source>
</reference>
<name>A0A6H2H8I6_9BURK</name>
<dbReference type="RefSeq" id="WP_168920680.1">
    <property type="nucleotide sequence ID" value="NZ_CP051461.1"/>
</dbReference>
<feature type="region of interest" description="Disordered" evidence="1">
    <location>
        <begin position="32"/>
        <end position="55"/>
    </location>
</feature>
<dbReference type="Proteomes" id="UP000502041">
    <property type="component" value="Chromosome"/>
</dbReference>
<dbReference type="KEGG" id="pvac:HC248_01493"/>
<feature type="compositionally biased region" description="Polar residues" evidence="1">
    <location>
        <begin position="41"/>
        <end position="55"/>
    </location>
</feature>
<gene>
    <name evidence="2" type="ORF">HC248_01493</name>
</gene>
<protein>
    <submittedName>
        <fullName evidence="2">Uncharacterized protein</fullName>
    </submittedName>
</protein>
<evidence type="ECO:0000313" key="2">
    <source>
        <dbReference type="EMBL" id="QJC56191.1"/>
    </source>
</evidence>
<sequence length="55" mass="6052">MEEDERCCGTGTCLINADGLCWCGQQWDGEKMSRPADEQENLSTSKPATPLEDNS</sequence>
<proteinExistence type="predicted"/>
<dbReference type="EMBL" id="CP051461">
    <property type="protein sequence ID" value="QJC56191.1"/>
    <property type="molecule type" value="Genomic_DNA"/>
</dbReference>
<accession>A0A6H2H8I6</accession>
<organism evidence="2 3">
    <name type="scientific">Polaromonas vacuolata</name>
    <dbReference type="NCBI Taxonomy" id="37448"/>
    <lineage>
        <taxon>Bacteria</taxon>
        <taxon>Pseudomonadati</taxon>
        <taxon>Pseudomonadota</taxon>
        <taxon>Betaproteobacteria</taxon>
        <taxon>Burkholderiales</taxon>
        <taxon>Comamonadaceae</taxon>
        <taxon>Polaromonas</taxon>
    </lineage>
</organism>
<dbReference type="AlphaFoldDB" id="A0A6H2H8I6"/>